<dbReference type="OrthoDB" id="9804874at2"/>
<feature type="transmembrane region" description="Helical" evidence="8">
    <location>
        <begin position="397"/>
        <end position="414"/>
    </location>
</feature>
<organism evidence="9 10">
    <name type="scientific">Aminomonas paucivorans DSM 12260</name>
    <dbReference type="NCBI Taxonomy" id="584708"/>
    <lineage>
        <taxon>Bacteria</taxon>
        <taxon>Thermotogati</taxon>
        <taxon>Synergistota</taxon>
        <taxon>Synergistia</taxon>
        <taxon>Synergistales</taxon>
        <taxon>Synergistaceae</taxon>
        <taxon>Aminomonas</taxon>
    </lineage>
</organism>
<dbReference type="EMBL" id="CM001022">
    <property type="protein sequence ID" value="EFQ24778.1"/>
    <property type="molecule type" value="Genomic_DNA"/>
</dbReference>
<dbReference type="Proteomes" id="UP000005096">
    <property type="component" value="Chromosome"/>
</dbReference>
<keyword evidence="3 8" id="KW-0813">Transport</keyword>
<feature type="transmembrane region" description="Helical" evidence="8">
    <location>
        <begin position="434"/>
        <end position="454"/>
    </location>
</feature>
<feature type="transmembrane region" description="Helical" evidence="8">
    <location>
        <begin position="214"/>
        <end position="234"/>
    </location>
</feature>
<dbReference type="AlphaFoldDB" id="E3D0A5"/>
<feature type="transmembrane region" description="Helical" evidence="8">
    <location>
        <begin position="12"/>
        <end position="35"/>
    </location>
</feature>
<protein>
    <submittedName>
        <fullName evidence="9">Amino acid carrier protein</fullName>
    </submittedName>
</protein>
<feature type="transmembrane region" description="Helical" evidence="8">
    <location>
        <begin position="67"/>
        <end position="91"/>
    </location>
</feature>
<evidence type="ECO:0000313" key="9">
    <source>
        <dbReference type="EMBL" id="EFQ24778.1"/>
    </source>
</evidence>
<proteinExistence type="inferred from homology"/>
<dbReference type="InterPro" id="IPR001463">
    <property type="entry name" value="Na/Ala_symport"/>
</dbReference>
<feature type="transmembrane region" description="Helical" evidence="8">
    <location>
        <begin position="350"/>
        <end position="376"/>
    </location>
</feature>
<gene>
    <name evidence="9" type="ORF">Apau_2371</name>
</gene>
<dbReference type="HOGENOM" id="CLU_024867_1_2_0"/>
<evidence type="ECO:0000256" key="6">
    <source>
        <dbReference type="ARBA" id="ARBA00022989"/>
    </source>
</evidence>
<keyword evidence="4 8" id="KW-1003">Cell membrane</keyword>
<dbReference type="PRINTS" id="PR00175">
    <property type="entry name" value="NAALASMPORT"/>
</dbReference>
<keyword evidence="8" id="KW-0769">Symport</keyword>
<dbReference type="Pfam" id="PF01235">
    <property type="entry name" value="Na_Ala_symp"/>
    <property type="match status" value="1"/>
</dbReference>
<comment type="subcellular location">
    <subcellularLocation>
        <location evidence="1 8">Cell membrane</location>
        <topology evidence="1 8">Multi-pass membrane protein</topology>
    </subcellularLocation>
</comment>
<accession>E3D0A5</accession>
<dbReference type="STRING" id="584708.Apau_2371"/>
<keyword evidence="7 8" id="KW-0472">Membrane</keyword>
<evidence type="ECO:0000256" key="1">
    <source>
        <dbReference type="ARBA" id="ARBA00004651"/>
    </source>
</evidence>
<dbReference type="eggNOG" id="COG1115">
    <property type="taxonomic scope" value="Bacteria"/>
</dbReference>
<evidence type="ECO:0000256" key="7">
    <source>
        <dbReference type="ARBA" id="ARBA00023136"/>
    </source>
</evidence>
<dbReference type="PANTHER" id="PTHR30330:SF14">
    <property type="entry name" value="SODIUM_AMINO ACID (ALANINE) SYMPORTER"/>
    <property type="match status" value="1"/>
</dbReference>
<feature type="transmembrane region" description="Helical" evidence="8">
    <location>
        <begin position="246"/>
        <end position="270"/>
    </location>
</feature>
<dbReference type="PaxDb" id="584708-Apau_2371"/>
<feature type="transmembrane region" description="Helical" evidence="8">
    <location>
        <begin position="151"/>
        <end position="171"/>
    </location>
</feature>
<evidence type="ECO:0000313" key="10">
    <source>
        <dbReference type="Proteomes" id="UP000005096"/>
    </source>
</evidence>
<dbReference type="RefSeq" id="WP_006302026.1">
    <property type="nucleotide sequence ID" value="NZ_CM001022.1"/>
</dbReference>
<evidence type="ECO:0000256" key="8">
    <source>
        <dbReference type="RuleBase" id="RU363064"/>
    </source>
</evidence>
<dbReference type="GO" id="GO:0005886">
    <property type="term" value="C:plasma membrane"/>
    <property type="evidence" value="ECO:0007669"/>
    <property type="project" value="UniProtKB-SubCell"/>
</dbReference>
<keyword evidence="10" id="KW-1185">Reference proteome</keyword>
<keyword evidence="6 8" id="KW-1133">Transmembrane helix</keyword>
<dbReference type="GO" id="GO:0005283">
    <property type="term" value="F:amino acid:sodium symporter activity"/>
    <property type="evidence" value="ECO:0007669"/>
    <property type="project" value="InterPro"/>
</dbReference>
<evidence type="ECO:0000256" key="2">
    <source>
        <dbReference type="ARBA" id="ARBA00009261"/>
    </source>
</evidence>
<evidence type="ECO:0000256" key="3">
    <source>
        <dbReference type="ARBA" id="ARBA00022448"/>
    </source>
</evidence>
<dbReference type="Gene3D" id="1.20.1740.10">
    <property type="entry name" value="Amino acid/polyamine transporter I"/>
    <property type="match status" value="1"/>
</dbReference>
<reference evidence="9 10" key="1">
    <citation type="journal article" date="2010" name="Stand. Genomic Sci.">
        <title>Non-contiguous finished genome sequence of Aminomonas paucivorans type strain (GLU-3).</title>
        <authorList>
            <person name="Pitluck S."/>
            <person name="Yasawong M."/>
            <person name="Held B."/>
            <person name="Lapidus A."/>
            <person name="Nolan M."/>
            <person name="Copeland A."/>
            <person name="Lucas S."/>
            <person name="Del Rio T.G."/>
            <person name="Tice H."/>
            <person name="Cheng J.F."/>
            <person name="Chertkov O."/>
            <person name="Goodwin L."/>
            <person name="Tapia R."/>
            <person name="Han C."/>
            <person name="Liolios K."/>
            <person name="Ivanova N."/>
            <person name="Mavromatis K."/>
            <person name="Ovchinnikova G."/>
            <person name="Pati A."/>
            <person name="Chen A."/>
            <person name="Palaniappan K."/>
            <person name="Land M."/>
            <person name="Hauser L."/>
            <person name="Chang Y.J."/>
            <person name="Jeffries C.D."/>
            <person name="Pukall R."/>
            <person name="Spring S."/>
            <person name="Rohde M."/>
            <person name="Sikorski J."/>
            <person name="Goker M."/>
            <person name="Woyke T."/>
            <person name="Bristow J."/>
            <person name="Eisen J.A."/>
            <person name="Markowitz V."/>
            <person name="Hugenholtz P."/>
            <person name="Kyrpides N.C."/>
            <person name="Klenk H.P."/>
        </authorList>
    </citation>
    <scope>NUCLEOTIDE SEQUENCE [LARGE SCALE GENOMIC DNA]</scope>
    <source>
        <strain evidence="9 10">DSM 12260</strain>
    </source>
</reference>
<feature type="transmembrane region" description="Helical" evidence="8">
    <location>
        <begin position="311"/>
        <end position="330"/>
    </location>
</feature>
<dbReference type="PANTHER" id="PTHR30330">
    <property type="entry name" value="AGSS FAMILY TRANSPORTER, SODIUM-ALANINE"/>
    <property type="match status" value="1"/>
</dbReference>
<feature type="transmembrane region" description="Helical" evidence="8">
    <location>
        <begin position="183"/>
        <end position="207"/>
    </location>
</feature>
<name>E3D0A5_9BACT</name>
<dbReference type="NCBIfam" id="TIGR00835">
    <property type="entry name" value="agcS"/>
    <property type="match status" value="1"/>
</dbReference>
<keyword evidence="5 8" id="KW-0812">Transmembrane</keyword>
<feature type="transmembrane region" description="Helical" evidence="8">
    <location>
        <begin position="97"/>
        <end position="120"/>
    </location>
</feature>
<sequence length="482" mass="51668">MDKILETLVGWAWGTPLLVAVFSVGILFTVGTGFWQFRRFGFILKNTLCKMFEKTETGKGILTPFQAVAIAMASTVGVGNIAGVASAIAFGGPGAVFWMWICAFLGMITKMAECTLAVYFRDVDDSGEAYGGPTYYMEKGLGRMKGWPKAVWIPMAAVFGGGIWFTFFITMQNYTVSEAISSVFGVPMVGVSLFYAAACYAVVLGGIRRIGKVAATLVPFMAAFYLGGGLLILLKNASQVIPAFGLIFHSAFNPTAAAGGFGGAAVAVALRTGVARSIYSNEAGWGTAPHAHSTAQVDHPIRQGMWGVFEVFVDTILVCTMTALIVLVTGEWTSGKGGATLALAAFRHGFGNLGVTVFTLGLFLFGWTTSTGYCAYYEILARHVGHWNKGLAKALTLLCKWGYPIPGVAIVLWATKYEVGSGTVWLLADLSTAVPTFINLVAIAVLSPVFFRLLKDFDAREFGKSGGKMNHLFYEDDPANRR</sequence>
<comment type="similarity">
    <text evidence="2 8">Belongs to the alanine or glycine:cation symporter (AGCS) (TC 2.A.25) family.</text>
</comment>
<dbReference type="PROSITE" id="PS00873">
    <property type="entry name" value="NA_ALANINE_SYMP"/>
    <property type="match status" value="1"/>
</dbReference>
<evidence type="ECO:0000256" key="5">
    <source>
        <dbReference type="ARBA" id="ARBA00022692"/>
    </source>
</evidence>
<evidence type="ECO:0000256" key="4">
    <source>
        <dbReference type="ARBA" id="ARBA00022475"/>
    </source>
</evidence>